<comment type="subunit">
    <text evidence="4">Component of the lipopolysaccharide transport and assembly complex.</text>
</comment>
<dbReference type="GO" id="GO:0043165">
    <property type="term" value="P:Gram-negative-bacterium-type cell outer membrane assembly"/>
    <property type="evidence" value="ECO:0007669"/>
    <property type="project" value="UniProtKB-UniRule"/>
</dbReference>
<dbReference type="AlphaFoldDB" id="A0A841GFL8"/>
<dbReference type="PANTHER" id="PTHR36504:SF1">
    <property type="entry name" value="LIPOPOLYSACCHARIDE EXPORT SYSTEM PROTEIN LPTA"/>
    <property type="match status" value="1"/>
</dbReference>
<evidence type="ECO:0000259" key="5">
    <source>
        <dbReference type="Pfam" id="PF03968"/>
    </source>
</evidence>
<dbReference type="GO" id="GO:0015920">
    <property type="term" value="P:lipopolysaccharide transport"/>
    <property type="evidence" value="ECO:0007669"/>
    <property type="project" value="UniProtKB-UniRule"/>
</dbReference>
<dbReference type="InterPro" id="IPR052037">
    <property type="entry name" value="LPS_export_LptA"/>
</dbReference>
<dbReference type="GO" id="GO:0001530">
    <property type="term" value="F:lipopolysaccharide binding"/>
    <property type="evidence" value="ECO:0007669"/>
    <property type="project" value="InterPro"/>
</dbReference>
<dbReference type="HAMAP" id="MF_01914">
    <property type="entry name" value="LPS_assembly_LptA"/>
    <property type="match status" value="1"/>
</dbReference>
<dbReference type="GO" id="GO:0017089">
    <property type="term" value="F:glycolipid transfer activity"/>
    <property type="evidence" value="ECO:0007669"/>
    <property type="project" value="TreeGrafter"/>
</dbReference>
<keyword evidence="7" id="KW-1185">Reference proteome</keyword>
<comment type="caution">
    <text evidence="6">The sequence shown here is derived from an EMBL/GenBank/DDBJ whole genome shotgun (WGS) entry which is preliminary data.</text>
</comment>
<dbReference type="RefSeq" id="WP_188027471.1">
    <property type="nucleotide sequence ID" value="NZ_JACHGR010000009.1"/>
</dbReference>
<evidence type="ECO:0000256" key="3">
    <source>
        <dbReference type="ARBA" id="ARBA00022764"/>
    </source>
</evidence>
<dbReference type="InterPro" id="IPR014340">
    <property type="entry name" value="LptA"/>
</dbReference>
<keyword evidence="1 4" id="KW-0813">Transport</keyword>
<sequence length="172" mass="19120" precursor="true">MQLTLSHASFGLLLLLSVSVQAKESDYQQPVVVDSVTQQAELNENKVTFLQDVVITQGSIIIHADKVVVLRHEKGNDEMIATGHPATFFQILDNGKPVNASATELRYQLKDRLVTLTGKAELKQDDNQVNGDVIRYDIQKQQMLAQSSGKGSRVKTIFLPQEIEEFNKAGKQ</sequence>
<protein>
    <recommendedName>
        <fullName evidence="4">Lipopolysaccharide export system protein LptA</fullName>
    </recommendedName>
</protein>
<dbReference type="GO" id="GO:0030288">
    <property type="term" value="C:outer membrane-bounded periplasmic space"/>
    <property type="evidence" value="ECO:0007669"/>
    <property type="project" value="TreeGrafter"/>
</dbReference>
<keyword evidence="3 4" id="KW-0574">Periplasm</keyword>
<evidence type="ECO:0000313" key="6">
    <source>
        <dbReference type="EMBL" id="MBB6056759.1"/>
    </source>
</evidence>
<feature type="chain" id="PRO_5033191352" description="Lipopolysaccharide export system protein LptA" evidence="4">
    <location>
        <begin position="23"/>
        <end position="172"/>
    </location>
</feature>
<evidence type="ECO:0000256" key="4">
    <source>
        <dbReference type="HAMAP-Rule" id="MF_01914"/>
    </source>
</evidence>
<gene>
    <name evidence="4" type="primary">lptA</name>
    <name evidence="6" type="ORF">HNR75_002698</name>
</gene>
<organism evidence="6 7">
    <name type="scientific">Tolumonas osonensis</name>
    <dbReference type="NCBI Taxonomy" id="675874"/>
    <lineage>
        <taxon>Bacteria</taxon>
        <taxon>Pseudomonadati</taxon>
        <taxon>Pseudomonadota</taxon>
        <taxon>Gammaproteobacteria</taxon>
        <taxon>Aeromonadales</taxon>
        <taxon>Aeromonadaceae</taxon>
        <taxon>Tolumonas</taxon>
    </lineage>
</organism>
<comment type="similarity">
    <text evidence="4">Belongs to the LptA family.</text>
</comment>
<dbReference type="Gene3D" id="2.60.450.10">
    <property type="entry name" value="Lipopolysaccharide (LPS) transport protein A like domain"/>
    <property type="match status" value="1"/>
</dbReference>
<reference evidence="6 7" key="1">
    <citation type="submission" date="2020-08" db="EMBL/GenBank/DDBJ databases">
        <title>Genomic Encyclopedia of Type Strains, Phase IV (KMG-IV): sequencing the most valuable type-strain genomes for metagenomic binning, comparative biology and taxonomic classification.</title>
        <authorList>
            <person name="Goeker M."/>
        </authorList>
    </citation>
    <scope>NUCLEOTIDE SEQUENCE [LARGE SCALE GENOMIC DNA]</scope>
    <source>
        <strain evidence="6 7">DSM 22975</strain>
    </source>
</reference>
<proteinExistence type="inferred from homology"/>
<feature type="signal peptide" evidence="4">
    <location>
        <begin position="1"/>
        <end position="22"/>
    </location>
</feature>
<evidence type="ECO:0000313" key="7">
    <source>
        <dbReference type="Proteomes" id="UP000585721"/>
    </source>
</evidence>
<dbReference type="GO" id="GO:0009279">
    <property type="term" value="C:cell outer membrane"/>
    <property type="evidence" value="ECO:0007669"/>
    <property type="project" value="TreeGrafter"/>
</dbReference>
<dbReference type="PANTHER" id="PTHR36504">
    <property type="entry name" value="LIPOPOLYSACCHARIDE EXPORT SYSTEM PROTEIN LPTA"/>
    <property type="match status" value="1"/>
</dbReference>
<feature type="domain" description="Organic solvent tolerance-like N-terminal" evidence="5">
    <location>
        <begin position="33"/>
        <end position="141"/>
    </location>
</feature>
<comment type="subcellular location">
    <subcellularLocation>
        <location evidence="4">Periplasm</location>
    </subcellularLocation>
</comment>
<name>A0A841GFL8_9GAMM</name>
<evidence type="ECO:0000256" key="1">
    <source>
        <dbReference type="ARBA" id="ARBA00022448"/>
    </source>
</evidence>
<accession>A0A841GFL8</accession>
<comment type="function">
    <text evidence="4">Involved in the assembly of lipopolysaccharide (LPS). Required for the translocation of LPS from the inner membrane to the outer membrane. May form a bridge between the inner membrane and the outer membrane, via interactions with LptC and LptD, thereby facilitating LPS transfer across the periplasm.</text>
</comment>
<dbReference type="InterPro" id="IPR005653">
    <property type="entry name" value="OstA-like_N"/>
</dbReference>
<keyword evidence="2 4" id="KW-0732">Signal</keyword>
<dbReference type="Proteomes" id="UP000585721">
    <property type="component" value="Unassembled WGS sequence"/>
</dbReference>
<dbReference type="NCBIfam" id="TIGR03002">
    <property type="entry name" value="outer_YhbN_LptA"/>
    <property type="match status" value="1"/>
</dbReference>
<dbReference type="EMBL" id="JACHGR010000009">
    <property type="protein sequence ID" value="MBB6056759.1"/>
    <property type="molecule type" value="Genomic_DNA"/>
</dbReference>
<evidence type="ECO:0000256" key="2">
    <source>
        <dbReference type="ARBA" id="ARBA00022729"/>
    </source>
</evidence>
<dbReference type="Pfam" id="PF03968">
    <property type="entry name" value="LptD_N"/>
    <property type="match status" value="1"/>
</dbReference>